<accession>A0A2T7G0S6</accession>
<dbReference type="OrthoDB" id="5189031at2"/>
<feature type="transmembrane region" description="Helical" evidence="1">
    <location>
        <begin position="133"/>
        <end position="155"/>
    </location>
</feature>
<reference evidence="2 3" key="1">
    <citation type="submission" date="2018-04" db="EMBL/GenBank/DDBJ databases">
        <title>Pelagivirga bohaiensis gen. nov., sp. nov., a bacterium isolated from the Bohai Sea.</title>
        <authorList>
            <person name="Ji X."/>
        </authorList>
    </citation>
    <scope>NUCLEOTIDE SEQUENCE [LARGE SCALE GENOMIC DNA]</scope>
    <source>
        <strain evidence="2 3">BH-SD16</strain>
    </source>
</reference>
<organism evidence="2 3">
    <name type="scientific">Thalassorhabdomicrobium marinisediminis</name>
    <dbReference type="NCBI Taxonomy" id="2170577"/>
    <lineage>
        <taxon>Bacteria</taxon>
        <taxon>Pseudomonadati</taxon>
        <taxon>Pseudomonadota</taxon>
        <taxon>Alphaproteobacteria</taxon>
        <taxon>Rhodobacterales</taxon>
        <taxon>Paracoccaceae</taxon>
        <taxon>Thalassorhabdomicrobium</taxon>
    </lineage>
</organism>
<evidence type="ECO:0000313" key="2">
    <source>
        <dbReference type="EMBL" id="PVA08011.1"/>
    </source>
</evidence>
<feature type="transmembrane region" description="Helical" evidence="1">
    <location>
        <begin position="101"/>
        <end position="121"/>
    </location>
</feature>
<comment type="caution">
    <text evidence="2">The sequence shown here is derived from an EMBL/GenBank/DDBJ whole genome shotgun (WGS) entry which is preliminary data.</text>
</comment>
<dbReference type="Proteomes" id="UP000244817">
    <property type="component" value="Unassembled WGS sequence"/>
</dbReference>
<dbReference type="AlphaFoldDB" id="A0A2T7G0S6"/>
<dbReference type="RefSeq" id="WP_108639167.1">
    <property type="nucleotide sequence ID" value="NZ_QCYG01000001.1"/>
</dbReference>
<gene>
    <name evidence="2" type="ORF">DC363_00480</name>
</gene>
<keyword evidence="1" id="KW-0472">Membrane</keyword>
<evidence type="ECO:0000313" key="3">
    <source>
        <dbReference type="Proteomes" id="UP000244817"/>
    </source>
</evidence>
<name>A0A2T7G0S6_9RHOB</name>
<sequence>MTRAILTLLFTVTFVVSPYFSNPFSGFEADQLPIPQIDPPIQPAGYAFGIWGLIYAWLLVSALFGIWSRRFDAGWDVMRAPLIVSLALGTPWLWVANQSAIAASVLIFFMLAPAIVALLRAPDYDGWLTRAPVSVYAGWLTAASFVSLGSTAAGYGLLFDATGWAYAGIVLTLVVALAVQWHVPQAPGYGLTIIWALIAIIVTNGVNGITALCVAGIVLVGALVAKQVLDQRR</sequence>
<feature type="transmembrane region" description="Helical" evidence="1">
    <location>
        <begin position="47"/>
        <end position="67"/>
    </location>
</feature>
<evidence type="ECO:0000256" key="1">
    <source>
        <dbReference type="SAM" id="Phobius"/>
    </source>
</evidence>
<keyword evidence="1" id="KW-0812">Transmembrane</keyword>
<keyword evidence="3" id="KW-1185">Reference proteome</keyword>
<proteinExistence type="predicted"/>
<protein>
    <submittedName>
        <fullName evidence="2">Uncharacterized protein</fullName>
    </submittedName>
</protein>
<dbReference type="EMBL" id="QCYG01000001">
    <property type="protein sequence ID" value="PVA08011.1"/>
    <property type="molecule type" value="Genomic_DNA"/>
</dbReference>
<feature type="transmembrane region" description="Helical" evidence="1">
    <location>
        <begin position="161"/>
        <end position="179"/>
    </location>
</feature>
<keyword evidence="1" id="KW-1133">Transmembrane helix</keyword>
<feature type="transmembrane region" description="Helical" evidence="1">
    <location>
        <begin position="209"/>
        <end position="229"/>
    </location>
</feature>